<dbReference type="EMBL" id="JAWLKF010000010">
    <property type="protein sequence ID" value="MDV6304391.1"/>
    <property type="molecule type" value="Genomic_DNA"/>
</dbReference>
<dbReference type="Proteomes" id="UP001186104">
    <property type="component" value="Unassembled WGS sequence"/>
</dbReference>
<organism evidence="1 2">
    <name type="scientific">Rhodococcus cerastii</name>
    <dbReference type="NCBI Taxonomy" id="908616"/>
    <lineage>
        <taxon>Bacteria</taxon>
        <taxon>Bacillati</taxon>
        <taxon>Actinomycetota</taxon>
        <taxon>Actinomycetes</taxon>
        <taxon>Mycobacteriales</taxon>
        <taxon>Nocardiaceae</taxon>
        <taxon>Rhodococcus</taxon>
    </lineage>
</organism>
<reference evidence="1 2" key="1">
    <citation type="submission" date="2023-10" db="EMBL/GenBank/DDBJ databases">
        <title>Development of a sustainable strategy for remediation of hydrocarbon-contaminated territories based on the waste exchange concept.</title>
        <authorList>
            <person name="Krivoruchko A."/>
        </authorList>
    </citation>
    <scope>NUCLEOTIDE SEQUENCE [LARGE SCALE GENOMIC DNA]</scope>
    <source>
        <strain evidence="1 2">IEGM 1327</strain>
    </source>
</reference>
<protein>
    <submittedName>
        <fullName evidence="1">Uncharacterized protein</fullName>
    </submittedName>
</protein>
<sequence length="47" mass="5321">MTDTPIHDELQNFMKMSTRGGDRTVEPVDVSVPVEVPVHARARHHRA</sequence>
<gene>
    <name evidence="1" type="ORF">R3P93_17665</name>
</gene>
<name>A0ABU4D4U3_9NOCA</name>
<evidence type="ECO:0000313" key="1">
    <source>
        <dbReference type="EMBL" id="MDV6304391.1"/>
    </source>
</evidence>
<accession>A0ABU4D4U3</accession>
<dbReference type="RefSeq" id="WP_156516152.1">
    <property type="nucleotide sequence ID" value="NZ_JAWLKF010000010.1"/>
</dbReference>
<proteinExistence type="predicted"/>
<comment type="caution">
    <text evidence="1">The sequence shown here is derived from an EMBL/GenBank/DDBJ whole genome shotgun (WGS) entry which is preliminary data.</text>
</comment>
<evidence type="ECO:0000313" key="2">
    <source>
        <dbReference type="Proteomes" id="UP001186104"/>
    </source>
</evidence>
<keyword evidence="2" id="KW-1185">Reference proteome</keyword>